<accession>A0A401TGV6</accession>
<keyword evidence="3" id="KW-1185">Reference proteome</keyword>
<organism evidence="2 3">
    <name type="scientific">Chiloscyllium punctatum</name>
    <name type="common">Brownbanded bambooshark</name>
    <name type="synonym">Hemiscyllium punctatum</name>
    <dbReference type="NCBI Taxonomy" id="137246"/>
    <lineage>
        <taxon>Eukaryota</taxon>
        <taxon>Metazoa</taxon>
        <taxon>Chordata</taxon>
        <taxon>Craniata</taxon>
        <taxon>Vertebrata</taxon>
        <taxon>Chondrichthyes</taxon>
        <taxon>Elasmobranchii</taxon>
        <taxon>Galeomorphii</taxon>
        <taxon>Galeoidea</taxon>
        <taxon>Orectolobiformes</taxon>
        <taxon>Hemiscylliidae</taxon>
        <taxon>Chiloscyllium</taxon>
    </lineage>
</organism>
<sequence length="79" mass="9000">MASSCSFIPDSLLARWKNAQAAQQLQERERRIKHHLDLAAKGPLRQTFAENPVRQKESTSSPLGRESQSKKRPWEDTIG</sequence>
<dbReference type="Proteomes" id="UP000287033">
    <property type="component" value="Unassembled WGS sequence"/>
</dbReference>
<proteinExistence type="predicted"/>
<gene>
    <name evidence="2" type="ORF">chiPu_0025606</name>
</gene>
<evidence type="ECO:0000313" key="3">
    <source>
        <dbReference type="Proteomes" id="UP000287033"/>
    </source>
</evidence>
<dbReference type="STRING" id="137246.A0A401TGV6"/>
<protein>
    <submittedName>
        <fullName evidence="2">Uncharacterized protein</fullName>
    </submittedName>
</protein>
<evidence type="ECO:0000313" key="2">
    <source>
        <dbReference type="EMBL" id="GCC41836.1"/>
    </source>
</evidence>
<name>A0A401TGV6_CHIPU</name>
<dbReference type="EMBL" id="BEZZ01061900">
    <property type="protein sequence ID" value="GCC41836.1"/>
    <property type="molecule type" value="Genomic_DNA"/>
</dbReference>
<comment type="caution">
    <text evidence="2">The sequence shown here is derived from an EMBL/GenBank/DDBJ whole genome shotgun (WGS) entry which is preliminary data.</text>
</comment>
<dbReference type="OrthoDB" id="2148490at2759"/>
<feature type="compositionally biased region" description="Basic and acidic residues" evidence="1">
    <location>
        <begin position="67"/>
        <end position="79"/>
    </location>
</feature>
<feature type="region of interest" description="Disordered" evidence="1">
    <location>
        <begin position="39"/>
        <end position="79"/>
    </location>
</feature>
<evidence type="ECO:0000256" key="1">
    <source>
        <dbReference type="SAM" id="MobiDB-lite"/>
    </source>
</evidence>
<reference evidence="2 3" key="1">
    <citation type="journal article" date="2018" name="Nat. Ecol. Evol.">
        <title>Shark genomes provide insights into elasmobranch evolution and the origin of vertebrates.</title>
        <authorList>
            <person name="Hara Y"/>
            <person name="Yamaguchi K"/>
            <person name="Onimaru K"/>
            <person name="Kadota M"/>
            <person name="Koyanagi M"/>
            <person name="Keeley SD"/>
            <person name="Tatsumi K"/>
            <person name="Tanaka K"/>
            <person name="Motone F"/>
            <person name="Kageyama Y"/>
            <person name="Nozu R"/>
            <person name="Adachi N"/>
            <person name="Nishimura O"/>
            <person name="Nakagawa R"/>
            <person name="Tanegashima C"/>
            <person name="Kiyatake I"/>
            <person name="Matsumoto R"/>
            <person name="Murakumo K"/>
            <person name="Nishida K"/>
            <person name="Terakita A"/>
            <person name="Kuratani S"/>
            <person name="Sato K"/>
            <person name="Hyodo S Kuraku.S."/>
        </authorList>
    </citation>
    <scope>NUCLEOTIDE SEQUENCE [LARGE SCALE GENOMIC DNA]</scope>
</reference>
<dbReference type="AlphaFoldDB" id="A0A401TGV6"/>